<evidence type="ECO:0000256" key="1">
    <source>
        <dbReference type="SAM" id="MobiDB-lite"/>
    </source>
</evidence>
<evidence type="ECO:0000313" key="3">
    <source>
        <dbReference type="Proteomes" id="UP000299102"/>
    </source>
</evidence>
<evidence type="ECO:0008006" key="4">
    <source>
        <dbReference type="Google" id="ProtNLM"/>
    </source>
</evidence>
<dbReference type="OrthoDB" id="10046738at2759"/>
<reference evidence="2 3" key="1">
    <citation type="journal article" date="2019" name="Commun. Biol.">
        <title>The bagworm genome reveals a unique fibroin gene that provides high tensile strength.</title>
        <authorList>
            <person name="Kono N."/>
            <person name="Nakamura H."/>
            <person name="Ohtoshi R."/>
            <person name="Tomita M."/>
            <person name="Numata K."/>
            <person name="Arakawa K."/>
        </authorList>
    </citation>
    <scope>NUCLEOTIDE SEQUENCE [LARGE SCALE GENOMIC DNA]</scope>
</reference>
<dbReference type="AlphaFoldDB" id="A0A4C1T2Q3"/>
<organism evidence="2 3">
    <name type="scientific">Eumeta variegata</name>
    <name type="common">Bagworm moth</name>
    <name type="synonym">Eumeta japonica</name>
    <dbReference type="NCBI Taxonomy" id="151549"/>
    <lineage>
        <taxon>Eukaryota</taxon>
        <taxon>Metazoa</taxon>
        <taxon>Ecdysozoa</taxon>
        <taxon>Arthropoda</taxon>
        <taxon>Hexapoda</taxon>
        <taxon>Insecta</taxon>
        <taxon>Pterygota</taxon>
        <taxon>Neoptera</taxon>
        <taxon>Endopterygota</taxon>
        <taxon>Lepidoptera</taxon>
        <taxon>Glossata</taxon>
        <taxon>Ditrysia</taxon>
        <taxon>Tineoidea</taxon>
        <taxon>Psychidae</taxon>
        <taxon>Oiketicinae</taxon>
        <taxon>Eumeta</taxon>
    </lineage>
</organism>
<feature type="region of interest" description="Disordered" evidence="1">
    <location>
        <begin position="80"/>
        <end position="176"/>
    </location>
</feature>
<feature type="compositionally biased region" description="Polar residues" evidence="1">
    <location>
        <begin position="113"/>
        <end position="126"/>
    </location>
</feature>
<accession>A0A4C1T2Q3</accession>
<dbReference type="EMBL" id="BGZK01000026">
    <property type="protein sequence ID" value="GBP07551.1"/>
    <property type="molecule type" value="Genomic_DNA"/>
</dbReference>
<evidence type="ECO:0000313" key="2">
    <source>
        <dbReference type="EMBL" id="GBP07551.1"/>
    </source>
</evidence>
<protein>
    <recommendedName>
        <fullName evidence="4">DDE Tnp4 domain-containing protein</fullName>
    </recommendedName>
</protein>
<sequence>MKGAPHATLLRHDTGLQKVILTNDEAQTFSVCLGVQMNIGDISCHKCRSRAYKMKAKLDQPSTSRSHSSPEVASANLLPEMDLDEPDDPRPQPDSPEPENTPSEADPMERQSSRLFNLSESGNEPQSAHPPRLAQQAVTQSSSSLSSQSVTQSSSSLSSRSQSSSSSDPTFVVREKKQSEPIIMPIKRVTASHKHCCVCLVQDRNFVVVPFRARLQVFINSRIFIPKNNQCCSEHLIGERFYADEIPKLQSEGFVVLMPALKGKRKQLTTREANDSRFVTKLRWVVEAVHGIIGSKFQLLYHQFDNKLLLSAKTYCKIANFLVNLFGKRLNCHSELKDEITNEMLLRKNVNNDLAKVVEEKNEQKKKDLQTSDIK</sequence>
<comment type="caution">
    <text evidence="2">The sequence shown here is derived from an EMBL/GenBank/DDBJ whole genome shotgun (WGS) entry which is preliminary data.</text>
</comment>
<proteinExistence type="predicted"/>
<keyword evidence="3" id="KW-1185">Reference proteome</keyword>
<feature type="compositionally biased region" description="Low complexity" evidence="1">
    <location>
        <begin position="134"/>
        <end position="167"/>
    </location>
</feature>
<name>A0A4C1T2Q3_EUMVA</name>
<gene>
    <name evidence="2" type="ORF">EVAR_4886_1</name>
</gene>
<dbReference type="Proteomes" id="UP000299102">
    <property type="component" value="Unassembled WGS sequence"/>
</dbReference>